<feature type="compositionally biased region" description="Basic and acidic residues" evidence="2">
    <location>
        <begin position="19"/>
        <end position="28"/>
    </location>
</feature>
<feature type="domain" description="RRM" evidence="3">
    <location>
        <begin position="275"/>
        <end position="351"/>
    </location>
</feature>
<dbReference type="EMBL" id="HBKQ01005735">
    <property type="protein sequence ID" value="CAE2209241.1"/>
    <property type="molecule type" value="Transcribed_RNA"/>
</dbReference>
<evidence type="ECO:0000256" key="1">
    <source>
        <dbReference type="PROSITE-ProRule" id="PRU00176"/>
    </source>
</evidence>
<protein>
    <recommendedName>
        <fullName evidence="3">RRM domain-containing protein</fullName>
    </recommendedName>
</protein>
<dbReference type="InterPro" id="IPR012677">
    <property type="entry name" value="Nucleotide-bd_a/b_plait_sf"/>
</dbReference>
<feature type="compositionally biased region" description="Acidic residues" evidence="2">
    <location>
        <begin position="184"/>
        <end position="198"/>
    </location>
</feature>
<evidence type="ECO:0000259" key="3">
    <source>
        <dbReference type="PROSITE" id="PS50102"/>
    </source>
</evidence>
<accession>A0A7S4HTU0</accession>
<reference evidence="4" key="1">
    <citation type="submission" date="2021-01" db="EMBL/GenBank/DDBJ databases">
        <authorList>
            <person name="Corre E."/>
            <person name="Pelletier E."/>
            <person name="Niang G."/>
            <person name="Scheremetjew M."/>
            <person name="Finn R."/>
            <person name="Kale V."/>
            <person name="Holt S."/>
            <person name="Cochrane G."/>
            <person name="Meng A."/>
            <person name="Brown T."/>
            <person name="Cohen L."/>
        </authorList>
    </citation>
    <scope>NUCLEOTIDE SEQUENCE</scope>
    <source>
        <strain evidence="4">Isolate 1302-5</strain>
    </source>
</reference>
<proteinExistence type="predicted"/>
<dbReference type="Pfam" id="PF00076">
    <property type="entry name" value="RRM_1"/>
    <property type="match status" value="1"/>
</dbReference>
<feature type="region of interest" description="Disordered" evidence="2">
    <location>
        <begin position="135"/>
        <end position="154"/>
    </location>
</feature>
<sequence>MARVDISDSGKIQDIAMASEEKKEVKKEAKTKKKEGKREKKRERKEHESDMPPTADEASGENVALNEERDNDGESAPPSLEKAEEKKEKSKEERRLERTRKKAAKKDEKSSLLDKVPKTDEHGISYTKIQIRRMSRRVKRGLPPVPTEAEEQERLREIKKEKALEEEELSGLIFDRTNGAEAGESGEDEVVGVDEDSAENGNVEDKGTTNAESGVCRPVKKKKTNKPVPSDYVCQACKNKHTPPHWIYDCPDKVCKPGSNQIKKNKKGVNPPDPRKVYVSGMPFGVKQREVKTFFEQTSNCGKIQKCHLVTFKDEFKRCKGEAFLTFETEEGAKKAISVSGETMAIDEKKDKGETKEGNNGSEKKELLLKVTKVVNKITERRRNRYFSQRRTG</sequence>
<gene>
    <name evidence="4" type="ORF">OAUR00152_LOCUS3892</name>
</gene>
<evidence type="ECO:0000313" key="4">
    <source>
        <dbReference type="EMBL" id="CAE2209241.1"/>
    </source>
</evidence>
<dbReference type="SUPFAM" id="SSF54928">
    <property type="entry name" value="RNA-binding domain, RBD"/>
    <property type="match status" value="1"/>
</dbReference>
<feature type="region of interest" description="Disordered" evidence="2">
    <location>
        <begin position="1"/>
        <end position="128"/>
    </location>
</feature>
<dbReference type="Gene3D" id="3.30.70.330">
    <property type="match status" value="1"/>
</dbReference>
<organism evidence="4">
    <name type="scientific">Odontella aurita</name>
    <dbReference type="NCBI Taxonomy" id="265563"/>
    <lineage>
        <taxon>Eukaryota</taxon>
        <taxon>Sar</taxon>
        <taxon>Stramenopiles</taxon>
        <taxon>Ochrophyta</taxon>
        <taxon>Bacillariophyta</taxon>
        <taxon>Mediophyceae</taxon>
        <taxon>Biddulphiophycidae</taxon>
        <taxon>Eupodiscales</taxon>
        <taxon>Odontellaceae</taxon>
        <taxon>Odontella</taxon>
    </lineage>
</organism>
<dbReference type="PROSITE" id="PS50102">
    <property type="entry name" value="RRM"/>
    <property type="match status" value="1"/>
</dbReference>
<evidence type="ECO:0000256" key="2">
    <source>
        <dbReference type="SAM" id="MobiDB-lite"/>
    </source>
</evidence>
<keyword evidence="1" id="KW-0694">RNA-binding</keyword>
<feature type="compositionally biased region" description="Basic and acidic residues" evidence="2">
    <location>
        <begin position="105"/>
        <end position="123"/>
    </location>
</feature>
<dbReference type="InterPro" id="IPR000504">
    <property type="entry name" value="RRM_dom"/>
</dbReference>
<dbReference type="GO" id="GO:0003723">
    <property type="term" value="F:RNA binding"/>
    <property type="evidence" value="ECO:0007669"/>
    <property type="project" value="UniProtKB-UniRule"/>
</dbReference>
<dbReference type="InterPro" id="IPR035979">
    <property type="entry name" value="RBD_domain_sf"/>
</dbReference>
<dbReference type="AlphaFoldDB" id="A0A7S4HTU0"/>
<dbReference type="SMART" id="SM00360">
    <property type="entry name" value="RRM"/>
    <property type="match status" value="1"/>
</dbReference>
<feature type="region of interest" description="Disordered" evidence="2">
    <location>
        <begin position="159"/>
        <end position="227"/>
    </location>
</feature>
<feature type="compositionally biased region" description="Basic residues" evidence="2">
    <location>
        <begin position="29"/>
        <end position="44"/>
    </location>
</feature>
<name>A0A7S4HTU0_9STRA</name>
<feature type="compositionally biased region" description="Basic and acidic residues" evidence="2">
    <location>
        <begin position="81"/>
        <end position="96"/>
    </location>
</feature>